<dbReference type="KEGG" id="mmor:MMOR_34830"/>
<comment type="similarity">
    <text evidence="1">Belongs to the AB hydrolase superfamily.</text>
</comment>
<dbReference type="InterPro" id="IPR002925">
    <property type="entry name" value="Dienelactn_hydro"/>
</dbReference>
<accession>A0AAD1HBZ9</accession>
<evidence type="ECO:0000313" key="4">
    <source>
        <dbReference type="Proteomes" id="UP000466681"/>
    </source>
</evidence>
<evidence type="ECO:0000313" key="3">
    <source>
        <dbReference type="EMBL" id="BBX02547.1"/>
    </source>
</evidence>
<dbReference type="PANTHER" id="PTHR22946">
    <property type="entry name" value="DIENELACTONE HYDROLASE DOMAIN-CONTAINING PROTEIN-RELATED"/>
    <property type="match status" value="1"/>
</dbReference>
<keyword evidence="3" id="KW-0378">Hydrolase</keyword>
<dbReference type="SUPFAM" id="SSF53474">
    <property type="entry name" value="alpha/beta-Hydrolases"/>
    <property type="match status" value="1"/>
</dbReference>
<organism evidence="3 4">
    <name type="scientific">Mycolicibacterium moriokaense</name>
    <dbReference type="NCBI Taxonomy" id="39691"/>
    <lineage>
        <taxon>Bacteria</taxon>
        <taxon>Bacillati</taxon>
        <taxon>Actinomycetota</taxon>
        <taxon>Actinomycetes</taxon>
        <taxon>Mycobacteriales</taxon>
        <taxon>Mycobacteriaceae</taxon>
        <taxon>Mycolicibacterium</taxon>
    </lineage>
</organism>
<evidence type="ECO:0000256" key="1">
    <source>
        <dbReference type="ARBA" id="ARBA00008645"/>
    </source>
</evidence>
<name>A0AAD1HBZ9_9MYCO</name>
<gene>
    <name evidence="3" type="ORF">MMOR_34830</name>
</gene>
<dbReference type="EMBL" id="AP022560">
    <property type="protein sequence ID" value="BBX02547.1"/>
    <property type="molecule type" value="Genomic_DNA"/>
</dbReference>
<proteinExistence type="inferred from homology"/>
<protein>
    <submittedName>
        <fullName evidence="3">Dienelactone hydrolase</fullName>
    </submittedName>
</protein>
<dbReference type="Gene3D" id="3.40.50.1820">
    <property type="entry name" value="alpha/beta hydrolase"/>
    <property type="match status" value="1"/>
</dbReference>
<dbReference type="Pfam" id="PF01738">
    <property type="entry name" value="DLH"/>
    <property type="match status" value="1"/>
</dbReference>
<dbReference type="PANTHER" id="PTHR22946:SF0">
    <property type="entry name" value="DIENELACTONE HYDROLASE DOMAIN-CONTAINING PROTEIN"/>
    <property type="match status" value="1"/>
</dbReference>
<keyword evidence="4" id="KW-1185">Reference proteome</keyword>
<dbReference type="InterPro" id="IPR029058">
    <property type="entry name" value="AB_hydrolase_fold"/>
</dbReference>
<sequence>MVARYRQYMVVVREVSYHVDGLTMIAHLAHPDGEGPWPAVLIGHDGVGLEHYQRSRADILAERGYVAFALDYHAGKTYFGQPQAMLDRVMPLLADPERMRAIGRAGLDALLAVPGVDTGRLAAIGYGAGGRIVLELARMGTPFAAVAVVHPALPASRAEDWTDVGAAFLLCTGSEDPLCTPEQLMAFASVLQGAGRDWRVNIYGGAQHAFWAAPMSSADALSDGGTPDRPAATVPGVGHHAAHARRAWRAVLDLLDDTLRRSDGDEKL</sequence>
<dbReference type="InterPro" id="IPR050261">
    <property type="entry name" value="FrsA_esterase"/>
</dbReference>
<dbReference type="GO" id="GO:0016787">
    <property type="term" value="F:hydrolase activity"/>
    <property type="evidence" value="ECO:0007669"/>
    <property type="project" value="UniProtKB-KW"/>
</dbReference>
<evidence type="ECO:0000259" key="2">
    <source>
        <dbReference type="Pfam" id="PF01738"/>
    </source>
</evidence>
<dbReference type="Proteomes" id="UP000466681">
    <property type="component" value="Chromosome"/>
</dbReference>
<dbReference type="AlphaFoldDB" id="A0AAD1HBZ9"/>
<feature type="domain" description="Dienelactone hydrolase" evidence="2">
    <location>
        <begin position="26"/>
        <end position="257"/>
    </location>
</feature>
<reference evidence="3 4" key="1">
    <citation type="journal article" date="2019" name="Emerg. Microbes Infect.">
        <title>Comprehensive subspecies identification of 175 nontuberculous mycobacteria species based on 7547 genomic profiles.</title>
        <authorList>
            <person name="Matsumoto Y."/>
            <person name="Kinjo T."/>
            <person name="Motooka D."/>
            <person name="Nabeya D."/>
            <person name="Jung N."/>
            <person name="Uechi K."/>
            <person name="Horii T."/>
            <person name="Iida T."/>
            <person name="Fujita J."/>
            <person name="Nakamura S."/>
        </authorList>
    </citation>
    <scope>NUCLEOTIDE SEQUENCE [LARGE SCALE GENOMIC DNA]</scope>
    <source>
        <strain evidence="3 4">JCM 6375</strain>
    </source>
</reference>